<evidence type="ECO:0000313" key="2">
    <source>
        <dbReference type="EMBL" id="WMV42887.1"/>
    </source>
</evidence>
<feature type="region of interest" description="Disordered" evidence="1">
    <location>
        <begin position="1"/>
        <end position="46"/>
    </location>
</feature>
<proteinExistence type="predicted"/>
<feature type="compositionally biased region" description="Basic and acidic residues" evidence="1">
    <location>
        <begin position="24"/>
        <end position="33"/>
    </location>
</feature>
<dbReference type="AlphaFoldDB" id="A0AAF0ZL08"/>
<dbReference type="EMBL" id="CP133619">
    <property type="protein sequence ID" value="WMV42887.1"/>
    <property type="molecule type" value="Genomic_DNA"/>
</dbReference>
<protein>
    <submittedName>
        <fullName evidence="2">Uncharacterized protein</fullName>
    </submittedName>
</protein>
<evidence type="ECO:0000256" key="1">
    <source>
        <dbReference type="SAM" id="MobiDB-lite"/>
    </source>
</evidence>
<reference evidence="2" key="1">
    <citation type="submission" date="2023-08" db="EMBL/GenBank/DDBJ databases">
        <title>A de novo genome assembly of Solanum verrucosum Schlechtendal, a Mexican diploid species geographically isolated from the other diploid A-genome species in potato relatives.</title>
        <authorList>
            <person name="Hosaka K."/>
        </authorList>
    </citation>
    <scope>NUCLEOTIDE SEQUENCE</scope>
    <source>
        <tissue evidence="2">Young leaves</tissue>
    </source>
</reference>
<sequence>MSDYFCNDPNPDPESFFSGDSFDPDGKAHEYRDSPPNSSSEEEDDRLDDCFDSDFVLDYYNDSDTGQEEYNEEKVEQKEEEENKEEVTKKEGKDGGCWLCRNTRSVYVFGSSSSIFKDLLTKNRAGSLKIMKGGNLGRTLLWSFIHYGYIVDSVMSVSLEAVPGLEAET</sequence>
<evidence type="ECO:0000313" key="3">
    <source>
        <dbReference type="Proteomes" id="UP001234989"/>
    </source>
</evidence>
<feature type="region of interest" description="Disordered" evidence="1">
    <location>
        <begin position="61"/>
        <end position="89"/>
    </location>
</feature>
<accession>A0AAF0ZL08</accession>
<dbReference type="Proteomes" id="UP001234989">
    <property type="component" value="Chromosome 8"/>
</dbReference>
<organism evidence="2 3">
    <name type="scientific">Solanum verrucosum</name>
    <dbReference type="NCBI Taxonomy" id="315347"/>
    <lineage>
        <taxon>Eukaryota</taxon>
        <taxon>Viridiplantae</taxon>
        <taxon>Streptophyta</taxon>
        <taxon>Embryophyta</taxon>
        <taxon>Tracheophyta</taxon>
        <taxon>Spermatophyta</taxon>
        <taxon>Magnoliopsida</taxon>
        <taxon>eudicotyledons</taxon>
        <taxon>Gunneridae</taxon>
        <taxon>Pentapetalae</taxon>
        <taxon>asterids</taxon>
        <taxon>lamiids</taxon>
        <taxon>Solanales</taxon>
        <taxon>Solanaceae</taxon>
        <taxon>Solanoideae</taxon>
        <taxon>Solaneae</taxon>
        <taxon>Solanum</taxon>
    </lineage>
</organism>
<name>A0AAF0ZL08_SOLVR</name>
<keyword evidence="3" id="KW-1185">Reference proteome</keyword>
<gene>
    <name evidence="2" type="ORF">MTR67_036272</name>
</gene>